<dbReference type="PANTHER" id="PTHR35040">
    <property type="match status" value="1"/>
</dbReference>
<protein>
    <submittedName>
        <fullName evidence="1">Spherulation-specific family 4</fullName>
    </submittedName>
</protein>
<evidence type="ECO:0000313" key="1">
    <source>
        <dbReference type="EMBL" id="SLM40199.1"/>
    </source>
</evidence>
<accession>A0A1W5DBE1</accession>
<dbReference type="InterPro" id="IPR021986">
    <property type="entry name" value="Spherulin4"/>
</dbReference>
<evidence type="ECO:0000313" key="2">
    <source>
        <dbReference type="Proteomes" id="UP000192927"/>
    </source>
</evidence>
<dbReference type="EMBL" id="FWEW01003653">
    <property type="protein sequence ID" value="SLM40199.1"/>
    <property type="molecule type" value="Genomic_DNA"/>
</dbReference>
<dbReference type="Proteomes" id="UP000192927">
    <property type="component" value="Unassembled WGS sequence"/>
</dbReference>
<dbReference type="Pfam" id="PF12138">
    <property type="entry name" value="Spherulin4"/>
    <property type="match status" value="1"/>
</dbReference>
<organism evidence="1 2">
    <name type="scientific">Lasallia pustulata</name>
    <dbReference type="NCBI Taxonomy" id="136370"/>
    <lineage>
        <taxon>Eukaryota</taxon>
        <taxon>Fungi</taxon>
        <taxon>Dikarya</taxon>
        <taxon>Ascomycota</taxon>
        <taxon>Pezizomycotina</taxon>
        <taxon>Lecanoromycetes</taxon>
        <taxon>OSLEUM clade</taxon>
        <taxon>Umbilicariomycetidae</taxon>
        <taxon>Umbilicariales</taxon>
        <taxon>Umbilicariaceae</taxon>
        <taxon>Lasallia</taxon>
    </lineage>
</organism>
<proteinExistence type="predicted"/>
<dbReference type="AlphaFoldDB" id="A0A1W5DBE1"/>
<reference evidence="2" key="1">
    <citation type="submission" date="2017-03" db="EMBL/GenBank/DDBJ databases">
        <authorList>
            <person name="Sharma R."/>
            <person name="Thines M."/>
        </authorList>
    </citation>
    <scope>NUCLEOTIDE SEQUENCE [LARGE SCALE GENOMIC DNA]</scope>
</reference>
<sequence>MVLPKVLAVLAWATTTTATSILLPLYIYPLSGAWTPIFNAIASTPTVHWQVVVNPNSGPGPANAYPSSDYITAINQLNSYKNVETIGYVRTNYTNRPCSEVTADIQTYAYWATYQVTNANISVNGIFFDEAPYANLAALIQYMSNVSSFAYDTIPTPATTVIFNPGTSATALQYFNYAQTIIEFEDFYTAYQNQTTINSFPSGGVRKQSAVVVHNYTGTAATLQSLVHTGIVNKLAGMYFTSDCCYQDLSIIGQVATAFSKG</sequence>
<keyword evidence="2" id="KW-1185">Reference proteome</keyword>
<name>A0A1W5DBE1_9LECA</name>
<dbReference type="PANTHER" id="PTHR35040:SF9">
    <property type="entry name" value="4-LIKE CELL SURFACE PROTEIN, PUTATIVE (AFU_ORTHOLOGUE AFUA_4G14080)-RELATED"/>
    <property type="match status" value="1"/>
</dbReference>